<dbReference type="Proteomes" id="UP000056453">
    <property type="component" value="Unassembled WGS sequence"/>
</dbReference>
<keyword evidence="2" id="KW-0328">Glycosyltransferase</keyword>
<evidence type="ECO:0000256" key="1">
    <source>
        <dbReference type="ARBA" id="ARBA00006739"/>
    </source>
</evidence>
<dbReference type="InterPro" id="IPR001173">
    <property type="entry name" value="Glyco_trans_2-like"/>
</dbReference>
<accession>A0AAW3N008</accession>
<dbReference type="PANTHER" id="PTHR43179">
    <property type="entry name" value="RHAMNOSYLTRANSFERASE WBBL"/>
    <property type="match status" value="1"/>
</dbReference>
<evidence type="ECO:0000313" key="6">
    <source>
        <dbReference type="Proteomes" id="UP000056453"/>
    </source>
</evidence>
<comment type="similarity">
    <text evidence="1">Belongs to the glycosyltransferase 2 family.</text>
</comment>
<organism evidence="5 6">
    <name type="scientific">Burkholderia ubonensis</name>
    <dbReference type="NCBI Taxonomy" id="101571"/>
    <lineage>
        <taxon>Bacteria</taxon>
        <taxon>Pseudomonadati</taxon>
        <taxon>Pseudomonadota</taxon>
        <taxon>Betaproteobacteria</taxon>
        <taxon>Burkholderiales</taxon>
        <taxon>Burkholderiaceae</taxon>
        <taxon>Burkholderia</taxon>
        <taxon>Burkholderia cepacia complex</taxon>
    </lineage>
</organism>
<name>A0AAW3N008_9BURK</name>
<dbReference type="RefSeq" id="WP_059802455.1">
    <property type="nucleotide sequence ID" value="NZ_LOYM01000040.1"/>
</dbReference>
<proteinExistence type="inferred from homology"/>
<sequence length="284" mass="30956">MNVTAVVVTRDRPGLLEQTLDALAAQSYPLSSVIVVDNASGDDTRVLLAARNGIVVHRLDVNTGGAGGFAVGVHQGMEAGADWIWLLDDDAVPHVDALEHLVAAMPAAGERVGALCSAVHEFGGIALQHRRYFHSATLREPSVPLSAYDQNIVPVDTASFVGFLLNARAAESAGIPNSGFFLAYDDTEYSLRLGNAGWRVWLVPTSLIDHKRGPQGRLRHGPFGAKHYYNLRNQLAVKRHYGKAASWRLAVPIVLFGMIALRDCRLASLRLWYRSIRDSRDVSL</sequence>
<dbReference type="SUPFAM" id="SSF53448">
    <property type="entry name" value="Nucleotide-diphospho-sugar transferases"/>
    <property type="match status" value="1"/>
</dbReference>
<dbReference type="EMBL" id="LPBJ01000021">
    <property type="protein sequence ID" value="KVQ01756.1"/>
    <property type="molecule type" value="Genomic_DNA"/>
</dbReference>
<keyword evidence="3 5" id="KW-0808">Transferase</keyword>
<evidence type="ECO:0000313" key="5">
    <source>
        <dbReference type="EMBL" id="KVQ01756.1"/>
    </source>
</evidence>
<reference evidence="5 6" key="1">
    <citation type="submission" date="2015-11" db="EMBL/GenBank/DDBJ databases">
        <title>Expanding the genomic diversity of Burkholderia species for the development of highly accurate diagnostics.</title>
        <authorList>
            <person name="Sahl J."/>
            <person name="Keim P."/>
            <person name="Wagner D."/>
        </authorList>
    </citation>
    <scope>NUCLEOTIDE SEQUENCE [LARGE SCALE GENOMIC DNA]</scope>
    <source>
        <strain evidence="5 6">MSMB1808WGS</strain>
    </source>
</reference>
<dbReference type="GO" id="GO:0016757">
    <property type="term" value="F:glycosyltransferase activity"/>
    <property type="evidence" value="ECO:0007669"/>
    <property type="project" value="UniProtKB-KW"/>
</dbReference>
<dbReference type="Pfam" id="PF00535">
    <property type="entry name" value="Glycos_transf_2"/>
    <property type="match status" value="1"/>
</dbReference>
<dbReference type="AlphaFoldDB" id="A0AAW3N008"/>
<evidence type="ECO:0000259" key="4">
    <source>
        <dbReference type="Pfam" id="PF00535"/>
    </source>
</evidence>
<keyword evidence="6" id="KW-1185">Reference proteome</keyword>
<dbReference type="PANTHER" id="PTHR43179:SF12">
    <property type="entry name" value="GALACTOFURANOSYLTRANSFERASE GLFT2"/>
    <property type="match status" value="1"/>
</dbReference>
<feature type="domain" description="Glycosyltransferase 2-like" evidence="4">
    <location>
        <begin position="5"/>
        <end position="142"/>
    </location>
</feature>
<evidence type="ECO:0000256" key="3">
    <source>
        <dbReference type="ARBA" id="ARBA00022679"/>
    </source>
</evidence>
<evidence type="ECO:0000256" key="2">
    <source>
        <dbReference type="ARBA" id="ARBA00022676"/>
    </source>
</evidence>
<dbReference type="InterPro" id="IPR029044">
    <property type="entry name" value="Nucleotide-diphossugar_trans"/>
</dbReference>
<dbReference type="Gene3D" id="3.90.550.10">
    <property type="entry name" value="Spore Coat Polysaccharide Biosynthesis Protein SpsA, Chain A"/>
    <property type="match status" value="1"/>
</dbReference>
<comment type="caution">
    <text evidence="5">The sequence shown here is derived from an EMBL/GenBank/DDBJ whole genome shotgun (WGS) entry which is preliminary data.</text>
</comment>
<gene>
    <name evidence="5" type="ORF">WJ96_32655</name>
</gene>
<protein>
    <submittedName>
        <fullName evidence="5">Glycosyl transferase family 2</fullName>
    </submittedName>
</protein>